<reference evidence="1 2" key="1">
    <citation type="journal article" date="2014" name="J. Biotechnol.">
        <title>Complete genome sequence of the actinobacterium Actinoplanes friuliensis HAG 010964, producer of the lipopeptide antibiotic friulimycin.</title>
        <authorList>
            <person name="Ruckert C."/>
            <person name="Szczepanowski R."/>
            <person name="Albersmeier A."/>
            <person name="Goesmann A."/>
            <person name="Fischer N."/>
            <person name="Steinkamper A."/>
            <person name="Puhler A."/>
            <person name="Biener R."/>
            <person name="Schwartz D."/>
            <person name="Kalinowski J."/>
        </authorList>
    </citation>
    <scope>NUCLEOTIDE SEQUENCE [LARGE SCALE GENOMIC DNA]</scope>
    <source>
        <strain evidence="1 2">DSM 7358</strain>
    </source>
</reference>
<dbReference type="Proteomes" id="UP000017746">
    <property type="component" value="Chromosome"/>
</dbReference>
<name>U5VW36_9ACTN</name>
<dbReference type="eggNOG" id="COG4584">
    <property type="taxonomic scope" value="Bacteria"/>
</dbReference>
<dbReference type="AlphaFoldDB" id="U5VW36"/>
<dbReference type="HOGENOM" id="CLU_1998979_0_0_11"/>
<dbReference type="EMBL" id="CP006272">
    <property type="protein sequence ID" value="AGZ39945.1"/>
    <property type="molecule type" value="Genomic_DNA"/>
</dbReference>
<keyword evidence="2" id="KW-1185">Reference proteome</keyword>
<sequence length="124" mass="14001">MYALAVLGGVPTGQVLHDSLRSAVARVMGFSLQRVVTAHWTAFRSHVSLEAFYSQTGPRGAHEKGGVEGQFDWFRRNHLVPFSKLDSFEQFNAVVDPWDQADHARRLLRHVTSPDSVTNWQRTP</sequence>
<evidence type="ECO:0000313" key="1">
    <source>
        <dbReference type="EMBL" id="AGZ39945.1"/>
    </source>
</evidence>
<proteinExistence type="predicted"/>
<evidence type="ECO:0000313" key="2">
    <source>
        <dbReference type="Proteomes" id="UP000017746"/>
    </source>
</evidence>
<gene>
    <name evidence="1" type="ORF">AFR_08280</name>
</gene>
<accession>U5VW36</accession>
<dbReference type="PATRIC" id="fig|1246995.3.peg.1686"/>
<organism evidence="1 2">
    <name type="scientific">Actinoplanes friuliensis DSM 7358</name>
    <dbReference type="NCBI Taxonomy" id="1246995"/>
    <lineage>
        <taxon>Bacteria</taxon>
        <taxon>Bacillati</taxon>
        <taxon>Actinomycetota</taxon>
        <taxon>Actinomycetes</taxon>
        <taxon>Micromonosporales</taxon>
        <taxon>Micromonosporaceae</taxon>
        <taxon>Actinoplanes</taxon>
    </lineage>
</organism>
<dbReference type="KEGG" id="afs:AFR_08280"/>
<protein>
    <submittedName>
        <fullName evidence="1">Transposase</fullName>
    </submittedName>
</protein>